<dbReference type="AlphaFoldDB" id="A0A0D0DT42"/>
<evidence type="ECO:0000313" key="2">
    <source>
        <dbReference type="EMBL" id="KIK91611.1"/>
    </source>
</evidence>
<dbReference type="GO" id="GO:0003676">
    <property type="term" value="F:nucleic acid binding"/>
    <property type="evidence" value="ECO:0007669"/>
    <property type="project" value="InterPro"/>
</dbReference>
<reference evidence="2 3" key="1">
    <citation type="submission" date="2014-04" db="EMBL/GenBank/DDBJ databases">
        <authorList>
            <consortium name="DOE Joint Genome Institute"/>
            <person name="Kuo A."/>
            <person name="Kohler A."/>
            <person name="Jargeat P."/>
            <person name="Nagy L.G."/>
            <person name="Floudas D."/>
            <person name="Copeland A."/>
            <person name="Barry K.W."/>
            <person name="Cichocki N."/>
            <person name="Veneault-Fourrey C."/>
            <person name="LaButti K."/>
            <person name="Lindquist E.A."/>
            <person name="Lipzen A."/>
            <person name="Lundell T."/>
            <person name="Morin E."/>
            <person name="Murat C."/>
            <person name="Sun H."/>
            <person name="Tunlid A."/>
            <person name="Henrissat B."/>
            <person name="Grigoriev I.V."/>
            <person name="Hibbett D.S."/>
            <person name="Martin F."/>
            <person name="Nordberg H.P."/>
            <person name="Cantor M.N."/>
            <person name="Hua S.X."/>
        </authorList>
    </citation>
    <scope>NUCLEOTIDE SEQUENCE [LARGE SCALE GENOMIC DNA]</scope>
    <source>
        <strain evidence="2 3">Ve08.2h10</strain>
    </source>
</reference>
<sequence>MLSTYASHQLVFIDKSNKDGWTLVQLSGCPPVGEQAVESMTHKCGKCWSIIPTLTTDGYIALHAISGSVNGEDFFEFDKNYNRALPKMGQFPQCNSVLVMDNASIHKSKALCQVVEEAGSFN</sequence>
<dbReference type="STRING" id="930991.A0A0D0DT42"/>
<dbReference type="PANTHER" id="PTHR46564:SF1">
    <property type="entry name" value="TRANSPOSASE"/>
    <property type="match status" value="1"/>
</dbReference>
<dbReference type="InterPro" id="IPR038717">
    <property type="entry name" value="Tc1-like_DDE_dom"/>
</dbReference>
<gene>
    <name evidence="2" type="ORF">PAXRUDRAFT_149133</name>
</gene>
<dbReference type="HOGENOM" id="CLU_056788_11_1_1"/>
<dbReference type="Pfam" id="PF13358">
    <property type="entry name" value="DDE_3"/>
    <property type="match status" value="1"/>
</dbReference>
<keyword evidence="3" id="KW-1185">Reference proteome</keyword>
<dbReference type="Proteomes" id="UP000054538">
    <property type="component" value="Unassembled WGS sequence"/>
</dbReference>
<evidence type="ECO:0000313" key="3">
    <source>
        <dbReference type="Proteomes" id="UP000054538"/>
    </source>
</evidence>
<dbReference type="Gene3D" id="3.30.420.10">
    <property type="entry name" value="Ribonuclease H-like superfamily/Ribonuclease H"/>
    <property type="match status" value="1"/>
</dbReference>
<dbReference type="OrthoDB" id="2142724at2759"/>
<dbReference type="InParanoid" id="A0A0D0DT42"/>
<dbReference type="EMBL" id="KN825368">
    <property type="protein sequence ID" value="KIK91611.1"/>
    <property type="molecule type" value="Genomic_DNA"/>
</dbReference>
<organism evidence="2 3">
    <name type="scientific">Paxillus rubicundulus Ve08.2h10</name>
    <dbReference type="NCBI Taxonomy" id="930991"/>
    <lineage>
        <taxon>Eukaryota</taxon>
        <taxon>Fungi</taxon>
        <taxon>Dikarya</taxon>
        <taxon>Basidiomycota</taxon>
        <taxon>Agaricomycotina</taxon>
        <taxon>Agaricomycetes</taxon>
        <taxon>Agaricomycetidae</taxon>
        <taxon>Boletales</taxon>
        <taxon>Paxilineae</taxon>
        <taxon>Paxillaceae</taxon>
        <taxon>Paxillus</taxon>
    </lineage>
</organism>
<accession>A0A0D0DT42</accession>
<evidence type="ECO:0000259" key="1">
    <source>
        <dbReference type="Pfam" id="PF13358"/>
    </source>
</evidence>
<dbReference type="PANTHER" id="PTHR46564">
    <property type="entry name" value="TRANSPOSASE"/>
    <property type="match status" value="1"/>
</dbReference>
<feature type="domain" description="Tc1-like transposase DDE" evidence="1">
    <location>
        <begin position="9"/>
        <end position="117"/>
    </location>
</feature>
<dbReference type="InterPro" id="IPR036397">
    <property type="entry name" value="RNaseH_sf"/>
</dbReference>
<proteinExistence type="predicted"/>
<reference evidence="3" key="2">
    <citation type="submission" date="2015-01" db="EMBL/GenBank/DDBJ databases">
        <title>Evolutionary Origins and Diversification of the Mycorrhizal Mutualists.</title>
        <authorList>
            <consortium name="DOE Joint Genome Institute"/>
            <consortium name="Mycorrhizal Genomics Consortium"/>
            <person name="Kohler A."/>
            <person name="Kuo A."/>
            <person name="Nagy L.G."/>
            <person name="Floudas D."/>
            <person name="Copeland A."/>
            <person name="Barry K.W."/>
            <person name="Cichocki N."/>
            <person name="Veneault-Fourrey C."/>
            <person name="LaButti K."/>
            <person name="Lindquist E.A."/>
            <person name="Lipzen A."/>
            <person name="Lundell T."/>
            <person name="Morin E."/>
            <person name="Murat C."/>
            <person name="Riley R."/>
            <person name="Ohm R."/>
            <person name="Sun H."/>
            <person name="Tunlid A."/>
            <person name="Henrissat B."/>
            <person name="Grigoriev I.V."/>
            <person name="Hibbett D.S."/>
            <person name="Martin F."/>
        </authorList>
    </citation>
    <scope>NUCLEOTIDE SEQUENCE [LARGE SCALE GENOMIC DNA]</scope>
    <source>
        <strain evidence="3">Ve08.2h10</strain>
    </source>
</reference>
<name>A0A0D0DT42_9AGAM</name>
<protein>
    <recommendedName>
        <fullName evidence="1">Tc1-like transposase DDE domain-containing protein</fullName>
    </recommendedName>
</protein>